<gene>
    <name evidence="1" type="ORF">HUW48_11080</name>
</gene>
<evidence type="ECO:0000313" key="2">
    <source>
        <dbReference type="Proteomes" id="UP000514509"/>
    </source>
</evidence>
<protein>
    <submittedName>
        <fullName evidence="1">Uncharacterized protein</fullName>
    </submittedName>
</protein>
<dbReference type="RefSeq" id="WP_182415730.1">
    <property type="nucleotide sequence ID" value="NZ_CP055153.1"/>
</dbReference>
<dbReference type="KEGG" id="add:HUW48_11080"/>
<reference evidence="1 2" key="1">
    <citation type="submission" date="2020-08" db="EMBL/GenBank/DDBJ databases">
        <title>Adhaeribacter dokdonensis sp. nov., isolated from the rhizosphere of Elymus tsukushiensis, a plant native to the Dokdo Islands, Republic of Korea.</title>
        <authorList>
            <person name="Ghim S.Y."/>
        </authorList>
    </citation>
    <scope>NUCLEOTIDE SEQUENCE [LARGE SCALE GENOMIC DNA]</scope>
    <source>
        <strain evidence="1 2">KUDC8001</strain>
    </source>
</reference>
<sequence length="95" mass="10477">MDISTTTNQEIKTAIIRVVLTGNPTLFYTSYTETSAARRKVTDPVTILSSEPELLGAIASGPHTLVLFCRSRHIIAAGELHLSFTNFNLYDEDYG</sequence>
<evidence type="ECO:0000313" key="1">
    <source>
        <dbReference type="EMBL" id="QMU28547.1"/>
    </source>
</evidence>
<dbReference type="AlphaFoldDB" id="A0A7L7L6W9"/>
<dbReference type="EMBL" id="CP055153">
    <property type="protein sequence ID" value="QMU28547.1"/>
    <property type="molecule type" value="Genomic_DNA"/>
</dbReference>
<organism evidence="1 2">
    <name type="scientific">Adhaeribacter radiodurans</name>
    <dbReference type="NCBI Taxonomy" id="2745197"/>
    <lineage>
        <taxon>Bacteria</taxon>
        <taxon>Pseudomonadati</taxon>
        <taxon>Bacteroidota</taxon>
        <taxon>Cytophagia</taxon>
        <taxon>Cytophagales</taxon>
        <taxon>Hymenobacteraceae</taxon>
        <taxon>Adhaeribacter</taxon>
    </lineage>
</organism>
<keyword evidence="2" id="KW-1185">Reference proteome</keyword>
<proteinExistence type="predicted"/>
<dbReference type="Proteomes" id="UP000514509">
    <property type="component" value="Chromosome"/>
</dbReference>
<accession>A0A7L7L6W9</accession>
<name>A0A7L7L6W9_9BACT</name>